<dbReference type="InterPro" id="IPR010730">
    <property type="entry name" value="HET"/>
</dbReference>
<dbReference type="PANTHER" id="PTHR33112">
    <property type="entry name" value="DOMAIN PROTEIN, PUTATIVE-RELATED"/>
    <property type="match status" value="1"/>
</dbReference>
<evidence type="ECO:0000256" key="1">
    <source>
        <dbReference type="SAM" id="MobiDB-lite"/>
    </source>
</evidence>
<proteinExistence type="predicted"/>
<accession>A0AA40A7G9</accession>
<evidence type="ECO:0000259" key="2">
    <source>
        <dbReference type="Pfam" id="PF06985"/>
    </source>
</evidence>
<evidence type="ECO:0000313" key="3">
    <source>
        <dbReference type="EMBL" id="KAK0710581.1"/>
    </source>
</evidence>
<dbReference type="AlphaFoldDB" id="A0AA40A7G9"/>
<evidence type="ECO:0000313" key="4">
    <source>
        <dbReference type="Proteomes" id="UP001172102"/>
    </source>
</evidence>
<feature type="region of interest" description="Disordered" evidence="1">
    <location>
        <begin position="1"/>
        <end position="22"/>
    </location>
</feature>
<dbReference type="PANTHER" id="PTHR33112:SF16">
    <property type="entry name" value="HETEROKARYON INCOMPATIBILITY DOMAIN-CONTAINING PROTEIN"/>
    <property type="match status" value="1"/>
</dbReference>
<organism evidence="3 4">
    <name type="scientific">Lasiosphaeris hirsuta</name>
    <dbReference type="NCBI Taxonomy" id="260670"/>
    <lineage>
        <taxon>Eukaryota</taxon>
        <taxon>Fungi</taxon>
        <taxon>Dikarya</taxon>
        <taxon>Ascomycota</taxon>
        <taxon>Pezizomycotina</taxon>
        <taxon>Sordariomycetes</taxon>
        <taxon>Sordariomycetidae</taxon>
        <taxon>Sordariales</taxon>
        <taxon>Lasiosphaeriaceae</taxon>
        <taxon>Lasiosphaeris</taxon>
    </lineage>
</organism>
<name>A0AA40A7G9_9PEZI</name>
<reference evidence="3" key="1">
    <citation type="submission" date="2023-06" db="EMBL/GenBank/DDBJ databases">
        <title>Genome-scale phylogeny and comparative genomics of the fungal order Sordariales.</title>
        <authorList>
            <consortium name="Lawrence Berkeley National Laboratory"/>
            <person name="Hensen N."/>
            <person name="Bonometti L."/>
            <person name="Westerberg I."/>
            <person name="Brannstrom I.O."/>
            <person name="Guillou S."/>
            <person name="Cros-Aarteil S."/>
            <person name="Calhoun S."/>
            <person name="Haridas S."/>
            <person name="Kuo A."/>
            <person name="Mondo S."/>
            <person name="Pangilinan J."/>
            <person name="Riley R."/>
            <person name="Labutti K."/>
            <person name="Andreopoulos B."/>
            <person name="Lipzen A."/>
            <person name="Chen C."/>
            <person name="Yanf M."/>
            <person name="Daum C."/>
            <person name="Ng V."/>
            <person name="Clum A."/>
            <person name="Steindorff A."/>
            <person name="Ohm R."/>
            <person name="Martin F."/>
            <person name="Silar P."/>
            <person name="Natvig D."/>
            <person name="Lalanne C."/>
            <person name="Gautier V."/>
            <person name="Ament-Velasquez S.L."/>
            <person name="Kruys A."/>
            <person name="Hutchinson M.I."/>
            <person name="Powell A.J."/>
            <person name="Barry K."/>
            <person name="Miller A.N."/>
            <person name="Grigoriev I.V."/>
            <person name="Debuchy R."/>
            <person name="Gladieux P."/>
            <person name="Thoren M.H."/>
            <person name="Johannesson H."/>
        </authorList>
    </citation>
    <scope>NUCLEOTIDE SEQUENCE</scope>
    <source>
        <strain evidence="3">SMH4607-1</strain>
    </source>
</reference>
<comment type="caution">
    <text evidence="3">The sequence shown here is derived from an EMBL/GenBank/DDBJ whole genome shotgun (WGS) entry which is preliminary data.</text>
</comment>
<sequence>MLSRFHVAQPIRTYSQPQPQPGGRGICPSCVNGVFASSLGKSLAEARDELSLRLSYSRLARDLHASVLVGCPWCTCVGNAVLTCSDLDYWMEAWNGSHSDGASLDEDDSTLQGAADPEARVPLQAAVDDAASDEEMTHIDSEGSDEEAEDAASERPGFYTIESLNCAAKLEITIEFLKWNRSLLFNLIEVRAEVMTSTEDDSPLRNMVGEKAAAMKLEVICPSTADGVIAFNQNWDIVSAASFGEWVPRAETWLRACEAHASCSTSGVFQPTRLIDGPKQQYVLTRACLSEMRKGLDLTRLPKTLLDAIAAAHQLGFKYLWIDALCIIQDSPQDKALELPRMADTYRESELTLIIASAAAAGDGFLKTPNPARFLLHPFQVNSGLTFGYRAPYKASADPIGSRAWTLQERVLSRRLLIFSSSGVMWMCREDFVNPGAAPGAGPPYQTFLDPYLSAEHPSDQTTARDKDAQAQIRETWATIRADYTEMDLSYYTDKLPAISALAAEIGHKTGWTYLAGMWKENLFSDLHWRCMKQNLSGERLTLKPTKVKDAGYLAPSWSWASVGVSAVVDSEDERDDRETFDFSILECQVETVDPGFSYGPVKGGYLEVSGKTVELAWRYEDRPSWDGSDISLIEQCDTPLVVGDGTLDPLDEPLDPDIKVICLGMSKLKLGQQRIIPVEGLIIVSKGSGVAVFRRIGFFRMTAPSVFEGVATRILRIE</sequence>
<feature type="region of interest" description="Disordered" evidence="1">
    <location>
        <begin position="100"/>
        <end position="119"/>
    </location>
</feature>
<dbReference type="EMBL" id="JAUKUA010000005">
    <property type="protein sequence ID" value="KAK0710581.1"/>
    <property type="molecule type" value="Genomic_DNA"/>
</dbReference>
<feature type="compositionally biased region" description="Acidic residues" evidence="1">
    <location>
        <begin position="142"/>
        <end position="151"/>
    </location>
</feature>
<feature type="region of interest" description="Disordered" evidence="1">
    <location>
        <begin position="131"/>
        <end position="154"/>
    </location>
</feature>
<gene>
    <name evidence="3" type="ORF">B0H67DRAFT_667290</name>
</gene>
<keyword evidence="4" id="KW-1185">Reference proteome</keyword>
<dbReference type="Proteomes" id="UP001172102">
    <property type="component" value="Unassembled WGS sequence"/>
</dbReference>
<protein>
    <recommendedName>
        <fullName evidence="2">Heterokaryon incompatibility domain-containing protein</fullName>
    </recommendedName>
</protein>
<dbReference type="Pfam" id="PF06985">
    <property type="entry name" value="HET"/>
    <property type="match status" value="1"/>
</dbReference>
<feature type="domain" description="Heterokaryon incompatibility" evidence="2">
    <location>
        <begin position="294"/>
        <end position="409"/>
    </location>
</feature>